<evidence type="ECO:0000256" key="4">
    <source>
        <dbReference type="ARBA" id="ARBA00023125"/>
    </source>
</evidence>
<dbReference type="SUPFAM" id="SSF88659">
    <property type="entry name" value="Sigma3 and sigma4 domains of RNA polymerase sigma factors"/>
    <property type="match status" value="1"/>
</dbReference>
<comment type="similarity">
    <text evidence="1">Belongs to the sigma-70 factor family. ECF subfamily.</text>
</comment>
<name>A0ABS1VPF2_9ACTN</name>
<feature type="compositionally biased region" description="Low complexity" evidence="6">
    <location>
        <begin position="57"/>
        <end position="76"/>
    </location>
</feature>
<evidence type="ECO:0000256" key="3">
    <source>
        <dbReference type="ARBA" id="ARBA00023082"/>
    </source>
</evidence>
<gene>
    <name evidence="9" type="ORF">JKJ07_17115</name>
</gene>
<feature type="domain" description="RNA polymerase sigma factor 70 region 4 type 2" evidence="8">
    <location>
        <begin position="205"/>
        <end position="253"/>
    </location>
</feature>
<sequence>MSALAHSRALADGNDSAVTPAPAGLAVAGRSVVGEPSGVAGRVGVAGDGAPLEGVGARRSPASGRPSAARSCPKPKASTAAATVATDAAASTGAAQRRRLGARTAVTAVTGRRRPGLVRTATLLTAGDAHLAEDLVQSVLTKLCVAWPSFRAADSPEAYLRRTLVNALTDERRRWWRRHEWSTADPPDRARDAPAGEGVDDELCAALRSLPPKMRATLVFRYFYDLDIGDTADALGCSVGTVKKQTARALERMRILLGPDDILAELPATGVAR</sequence>
<dbReference type="Pfam" id="PF04542">
    <property type="entry name" value="Sigma70_r2"/>
    <property type="match status" value="1"/>
</dbReference>
<feature type="domain" description="RNA polymerase sigma-70 region 2" evidence="7">
    <location>
        <begin position="114"/>
        <end position="177"/>
    </location>
</feature>
<dbReference type="Gene3D" id="1.10.1740.10">
    <property type="match status" value="1"/>
</dbReference>
<dbReference type="Gene3D" id="1.10.10.10">
    <property type="entry name" value="Winged helix-like DNA-binding domain superfamily/Winged helix DNA-binding domain"/>
    <property type="match status" value="1"/>
</dbReference>
<keyword evidence="5" id="KW-0804">Transcription</keyword>
<evidence type="ECO:0000256" key="5">
    <source>
        <dbReference type="ARBA" id="ARBA00023163"/>
    </source>
</evidence>
<dbReference type="InterPro" id="IPR007627">
    <property type="entry name" value="RNA_pol_sigma70_r2"/>
</dbReference>
<feature type="region of interest" description="Disordered" evidence="6">
    <location>
        <begin position="44"/>
        <end position="76"/>
    </location>
</feature>
<dbReference type="CDD" id="cd06171">
    <property type="entry name" value="Sigma70_r4"/>
    <property type="match status" value="1"/>
</dbReference>
<dbReference type="InterPro" id="IPR014284">
    <property type="entry name" value="RNA_pol_sigma-70_dom"/>
</dbReference>
<comment type="caution">
    <text evidence="9">The sequence shown here is derived from an EMBL/GenBank/DDBJ whole genome shotgun (WGS) entry which is preliminary data.</text>
</comment>
<evidence type="ECO:0000313" key="9">
    <source>
        <dbReference type="EMBL" id="MBL7256019.1"/>
    </source>
</evidence>
<dbReference type="NCBIfam" id="TIGR02937">
    <property type="entry name" value="sigma70-ECF"/>
    <property type="match status" value="1"/>
</dbReference>
<dbReference type="SUPFAM" id="SSF88946">
    <property type="entry name" value="Sigma2 domain of RNA polymerase sigma factors"/>
    <property type="match status" value="1"/>
</dbReference>
<dbReference type="Pfam" id="PF08281">
    <property type="entry name" value="Sigma70_r4_2"/>
    <property type="match status" value="1"/>
</dbReference>
<dbReference type="PANTHER" id="PTHR43133:SF50">
    <property type="entry name" value="ECF RNA POLYMERASE SIGMA FACTOR SIGM"/>
    <property type="match status" value="1"/>
</dbReference>
<keyword evidence="2" id="KW-0805">Transcription regulation</keyword>
<dbReference type="InterPro" id="IPR036388">
    <property type="entry name" value="WH-like_DNA-bd_sf"/>
</dbReference>
<evidence type="ECO:0000256" key="2">
    <source>
        <dbReference type="ARBA" id="ARBA00023015"/>
    </source>
</evidence>
<dbReference type="Proteomes" id="UP000598996">
    <property type="component" value="Unassembled WGS sequence"/>
</dbReference>
<keyword evidence="3" id="KW-0731">Sigma factor</keyword>
<evidence type="ECO:0000256" key="6">
    <source>
        <dbReference type="SAM" id="MobiDB-lite"/>
    </source>
</evidence>
<dbReference type="InterPro" id="IPR013325">
    <property type="entry name" value="RNA_pol_sigma_r2"/>
</dbReference>
<evidence type="ECO:0000313" key="10">
    <source>
        <dbReference type="Proteomes" id="UP000598996"/>
    </source>
</evidence>
<protein>
    <submittedName>
        <fullName evidence="9">SigE family RNA polymerase sigma factor</fullName>
    </submittedName>
</protein>
<evidence type="ECO:0000256" key="1">
    <source>
        <dbReference type="ARBA" id="ARBA00010641"/>
    </source>
</evidence>
<organism evidence="9 10">
    <name type="scientific">Paractinoplanes lichenicola</name>
    <dbReference type="NCBI Taxonomy" id="2802976"/>
    <lineage>
        <taxon>Bacteria</taxon>
        <taxon>Bacillati</taxon>
        <taxon>Actinomycetota</taxon>
        <taxon>Actinomycetes</taxon>
        <taxon>Micromonosporales</taxon>
        <taxon>Micromonosporaceae</taxon>
        <taxon>Paractinoplanes</taxon>
    </lineage>
</organism>
<keyword evidence="4" id="KW-0238">DNA-binding</keyword>
<evidence type="ECO:0000259" key="8">
    <source>
        <dbReference type="Pfam" id="PF08281"/>
    </source>
</evidence>
<proteinExistence type="inferred from homology"/>
<dbReference type="EMBL" id="JAENHO010000004">
    <property type="protein sequence ID" value="MBL7256019.1"/>
    <property type="molecule type" value="Genomic_DNA"/>
</dbReference>
<evidence type="ECO:0000259" key="7">
    <source>
        <dbReference type="Pfam" id="PF04542"/>
    </source>
</evidence>
<reference evidence="9 10" key="1">
    <citation type="submission" date="2021-01" db="EMBL/GenBank/DDBJ databases">
        <title>Actinoplanes sp. nov. LDG1-01 isolated from lichen.</title>
        <authorList>
            <person name="Saeng-In P."/>
            <person name="Phongsopitanun W."/>
            <person name="Kanchanasin P."/>
            <person name="Yuki M."/>
            <person name="Kudo T."/>
            <person name="Ohkuma M."/>
            <person name="Tanasupawat S."/>
        </authorList>
    </citation>
    <scope>NUCLEOTIDE SEQUENCE [LARGE SCALE GENOMIC DNA]</scope>
    <source>
        <strain evidence="9 10">LDG1-01</strain>
    </source>
</reference>
<dbReference type="InterPro" id="IPR013249">
    <property type="entry name" value="RNA_pol_sigma70_r4_t2"/>
</dbReference>
<dbReference type="PANTHER" id="PTHR43133">
    <property type="entry name" value="RNA POLYMERASE ECF-TYPE SIGMA FACTO"/>
    <property type="match status" value="1"/>
</dbReference>
<dbReference type="InterPro" id="IPR039425">
    <property type="entry name" value="RNA_pol_sigma-70-like"/>
</dbReference>
<keyword evidence="10" id="KW-1185">Reference proteome</keyword>
<dbReference type="InterPro" id="IPR013324">
    <property type="entry name" value="RNA_pol_sigma_r3/r4-like"/>
</dbReference>
<accession>A0ABS1VPF2</accession>